<dbReference type="PROSITE" id="PS00027">
    <property type="entry name" value="HOMEOBOX_1"/>
    <property type="match status" value="1"/>
</dbReference>
<evidence type="ECO:0000256" key="4">
    <source>
        <dbReference type="ARBA" id="ARBA00022473"/>
    </source>
</evidence>
<feature type="domain" description="Homeobox" evidence="11">
    <location>
        <begin position="133"/>
        <end position="192"/>
    </location>
</feature>
<name>H3D9P6_TETNG</name>
<dbReference type="InterPro" id="IPR017970">
    <property type="entry name" value="Homeobox_CS"/>
</dbReference>
<dbReference type="PANTHER" id="PTHR24332">
    <property type="entry name" value="HOMEOBOX PROTEIN CDX"/>
    <property type="match status" value="1"/>
</dbReference>
<keyword evidence="7 8" id="KW-0539">Nucleus</keyword>
<dbReference type="SMART" id="SM00389">
    <property type="entry name" value="HOX"/>
    <property type="match status" value="1"/>
</dbReference>
<evidence type="ECO:0000259" key="11">
    <source>
        <dbReference type="PROSITE" id="PS50071"/>
    </source>
</evidence>
<evidence type="ECO:0000256" key="9">
    <source>
        <dbReference type="RuleBase" id="RU000682"/>
    </source>
</evidence>
<dbReference type="InterPro" id="IPR009057">
    <property type="entry name" value="Homeodomain-like_sf"/>
</dbReference>
<dbReference type="InterPro" id="IPR001356">
    <property type="entry name" value="HD"/>
</dbReference>
<evidence type="ECO:0000256" key="7">
    <source>
        <dbReference type="ARBA" id="ARBA00023242"/>
    </source>
</evidence>
<dbReference type="GO" id="GO:0000981">
    <property type="term" value="F:DNA-binding transcription factor activity, RNA polymerase II-specific"/>
    <property type="evidence" value="ECO:0007669"/>
    <property type="project" value="InterPro"/>
</dbReference>
<dbReference type="GO" id="GO:0000977">
    <property type="term" value="F:RNA polymerase II transcription regulatory region sequence-specific DNA binding"/>
    <property type="evidence" value="ECO:0007669"/>
    <property type="project" value="TreeGrafter"/>
</dbReference>
<comment type="function">
    <text evidence="1">Sequence-specific transcription factor which is part of a developmental regulatory system that provides cells with specific positional identities on the anterior-posterior axis.</text>
</comment>
<feature type="region of interest" description="Disordered" evidence="10">
    <location>
        <begin position="81"/>
        <end position="137"/>
    </location>
</feature>
<dbReference type="AlphaFoldDB" id="H3D9P6"/>
<dbReference type="GO" id="GO:0009948">
    <property type="term" value="P:anterior/posterior axis specification"/>
    <property type="evidence" value="ECO:0007669"/>
    <property type="project" value="TreeGrafter"/>
</dbReference>
<keyword evidence="6 8" id="KW-0371">Homeobox</keyword>
<reference evidence="13" key="1">
    <citation type="journal article" date="2004" name="Nature">
        <title>Genome duplication in the teleost fish Tetraodon nigroviridis reveals the early vertebrate proto-karyotype.</title>
        <authorList>
            <person name="Jaillon O."/>
            <person name="Aury J.-M."/>
            <person name="Brunet F."/>
            <person name="Petit J.-L."/>
            <person name="Stange-Thomann N."/>
            <person name="Mauceli E."/>
            <person name="Bouneau L."/>
            <person name="Fischer C."/>
            <person name="Ozouf-Costaz C."/>
            <person name="Bernot A."/>
            <person name="Nicaud S."/>
            <person name="Jaffe D."/>
            <person name="Fisher S."/>
            <person name="Lutfalla G."/>
            <person name="Dossat C."/>
            <person name="Segurens B."/>
            <person name="Dasilva C."/>
            <person name="Salanoubat M."/>
            <person name="Levy M."/>
            <person name="Boudet N."/>
            <person name="Castellano S."/>
            <person name="Anthouard V."/>
            <person name="Jubin C."/>
            <person name="Castelli V."/>
            <person name="Katinka M."/>
            <person name="Vacherie B."/>
            <person name="Biemont C."/>
            <person name="Skalli Z."/>
            <person name="Cattolico L."/>
            <person name="Poulain J."/>
            <person name="De Berardinis V."/>
            <person name="Cruaud C."/>
            <person name="Duprat S."/>
            <person name="Brottier P."/>
            <person name="Coutanceau J.-P."/>
            <person name="Gouzy J."/>
            <person name="Parra G."/>
            <person name="Lardier G."/>
            <person name="Chapple C."/>
            <person name="McKernan K.J."/>
            <person name="McEwan P."/>
            <person name="Bosak S."/>
            <person name="Kellis M."/>
            <person name="Volff J.-N."/>
            <person name="Guigo R."/>
            <person name="Zody M.C."/>
            <person name="Mesirov J."/>
            <person name="Lindblad-Toh K."/>
            <person name="Birren B."/>
            <person name="Nusbaum C."/>
            <person name="Kahn D."/>
            <person name="Robinson-Rechavi M."/>
            <person name="Laudet V."/>
            <person name="Schachter V."/>
            <person name="Quetier F."/>
            <person name="Saurin W."/>
            <person name="Scarpelli C."/>
            <person name="Wincker P."/>
            <person name="Lander E.S."/>
            <person name="Weissenbach J."/>
            <person name="Roest Crollius H."/>
        </authorList>
    </citation>
    <scope>NUCLEOTIDE SEQUENCE [LARGE SCALE GENOMIC DNA]</scope>
</reference>
<protein>
    <submittedName>
        <fullName evidence="12">Caudal type homeobox 1a</fullName>
    </submittedName>
</protein>
<dbReference type="Pfam" id="PF00046">
    <property type="entry name" value="Homeodomain"/>
    <property type="match status" value="1"/>
</dbReference>
<evidence type="ECO:0000256" key="3">
    <source>
        <dbReference type="ARBA" id="ARBA00010341"/>
    </source>
</evidence>
<keyword evidence="4" id="KW-0217">Developmental protein</keyword>
<dbReference type="SUPFAM" id="SSF46689">
    <property type="entry name" value="Homeodomain-like"/>
    <property type="match status" value="1"/>
</dbReference>
<feature type="region of interest" description="Disordered" evidence="10">
    <location>
        <begin position="194"/>
        <end position="234"/>
    </location>
</feature>
<accession>H3D9P6</accession>
<dbReference type="InterPro" id="IPR047152">
    <property type="entry name" value="Caudal_homeobox"/>
</dbReference>
<keyword evidence="13" id="KW-1185">Reference proteome</keyword>
<dbReference type="FunFam" id="1.10.10.60:FF:000574">
    <property type="entry name" value="Homeobox protein CHOX-CAD2"/>
    <property type="match status" value="1"/>
</dbReference>
<evidence type="ECO:0000256" key="5">
    <source>
        <dbReference type="ARBA" id="ARBA00023125"/>
    </source>
</evidence>
<evidence type="ECO:0000256" key="10">
    <source>
        <dbReference type="SAM" id="MobiDB-lite"/>
    </source>
</evidence>
<feature type="compositionally biased region" description="Polar residues" evidence="10">
    <location>
        <begin position="88"/>
        <end position="101"/>
    </location>
</feature>
<evidence type="ECO:0000313" key="13">
    <source>
        <dbReference type="Proteomes" id="UP000007303"/>
    </source>
</evidence>
<dbReference type="GO" id="GO:0005634">
    <property type="term" value="C:nucleus"/>
    <property type="evidence" value="ECO:0007669"/>
    <property type="project" value="UniProtKB-SubCell"/>
</dbReference>
<dbReference type="Ensembl" id="ENSTNIT00000017454.1">
    <property type="protein sequence ID" value="ENSTNIP00000017237.1"/>
    <property type="gene ID" value="ENSTNIG00000014224.1"/>
</dbReference>
<comment type="subcellular location">
    <subcellularLocation>
        <location evidence="2 8 9">Nucleus</location>
    </subcellularLocation>
</comment>
<dbReference type="OMA" id="YDFTGYH"/>
<dbReference type="PRINTS" id="PR00031">
    <property type="entry name" value="HTHREPRESSR"/>
</dbReference>
<sequence>TFYAPVRTRTQEMYNSQPVRHLAQALAVNSQYIPGPYEPFSGYHHFPGLADPSPAGAWNSVYAPREEFPFGYATGSSPSPGQVSFSSAELSGTPTATSGGSFPTYDPPDQDPFFFKRRPQEPSRPTPSAGKTRTKDKYRVVYTDRQRLELEKEFQSNRYITMRRKALSLELGLSERQIKIWFQNRRAKERKINRKRLQHSSPASTTTLASPGPAGSAEAQPGMSPNGFFSGSVP</sequence>
<dbReference type="Proteomes" id="UP000007303">
    <property type="component" value="Unassembled WGS sequence"/>
</dbReference>
<evidence type="ECO:0000256" key="8">
    <source>
        <dbReference type="PROSITE-ProRule" id="PRU00108"/>
    </source>
</evidence>
<evidence type="ECO:0000256" key="2">
    <source>
        <dbReference type="ARBA" id="ARBA00004123"/>
    </source>
</evidence>
<evidence type="ECO:0000313" key="12">
    <source>
        <dbReference type="Ensembl" id="ENSTNIP00000017237.1"/>
    </source>
</evidence>
<evidence type="ECO:0000256" key="6">
    <source>
        <dbReference type="ARBA" id="ARBA00023155"/>
    </source>
</evidence>
<dbReference type="GO" id="GO:0030154">
    <property type="term" value="P:cell differentiation"/>
    <property type="evidence" value="ECO:0007669"/>
    <property type="project" value="TreeGrafter"/>
</dbReference>
<evidence type="ECO:0000256" key="1">
    <source>
        <dbReference type="ARBA" id="ARBA00003263"/>
    </source>
</evidence>
<reference evidence="12" key="3">
    <citation type="submission" date="2025-09" db="UniProtKB">
        <authorList>
            <consortium name="Ensembl"/>
        </authorList>
    </citation>
    <scope>IDENTIFICATION</scope>
</reference>
<organism evidence="12 13">
    <name type="scientific">Tetraodon nigroviridis</name>
    <name type="common">Spotted green pufferfish</name>
    <name type="synonym">Chelonodon nigroviridis</name>
    <dbReference type="NCBI Taxonomy" id="99883"/>
    <lineage>
        <taxon>Eukaryota</taxon>
        <taxon>Metazoa</taxon>
        <taxon>Chordata</taxon>
        <taxon>Craniata</taxon>
        <taxon>Vertebrata</taxon>
        <taxon>Euteleostomi</taxon>
        <taxon>Actinopterygii</taxon>
        <taxon>Neopterygii</taxon>
        <taxon>Teleostei</taxon>
        <taxon>Neoteleostei</taxon>
        <taxon>Acanthomorphata</taxon>
        <taxon>Eupercaria</taxon>
        <taxon>Tetraodontiformes</taxon>
        <taxon>Tetradontoidea</taxon>
        <taxon>Tetraodontidae</taxon>
        <taxon>Tetraodon</taxon>
    </lineage>
</organism>
<keyword evidence="5 8" id="KW-0238">DNA-binding</keyword>
<comment type="similarity">
    <text evidence="3">Belongs to the Caudal homeobox family.</text>
</comment>
<dbReference type="HOGENOM" id="CLU_073177_1_0_1"/>
<dbReference type="Pfam" id="PF04731">
    <property type="entry name" value="Caudal_act"/>
    <property type="match status" value="1"/>
</dbReference>
<dbReference type="PANTHER" id="PTHR24332:SF16">
    <property type="entry name" value="HOMEOBOX PROTEIN CDX-1"/>
    <property type="match status" value="1"/>
</dbReference>
<dbReference type="InterPro" id="IPR006820">
    <property type="entry name" value="Caudal_activation_dom"/>
</dbReference>
<proteinExistence type="inferred from homology"/>
<feature type="compositionally biased region" description="Low complexity" evidence="10">
    <location>
        <begin position="200"/>
        <end position="214"/>
    </location>
</feature>
<dbReference type="InParanoid" id="H3D9P6"/>
<dbReference type="CDD" id="cd00086">
    <property type="entry name" value="homeodomain"/>
    <property type="match status" value="1"/>
</dbReference>
<reference evidence="12" key="2">
    <citation type="submission" date="2025-08" db="UniProtKB">
        <authorList>
            <consortium name="Ensembl"/>
        </authorList>
    </citation>
    <scope>IDENTIFICATION</scope>
</reference>
<dbReference type="GeneTree" id="ENSGT00940000164078"/>
<dbReference type="PROSITE" id="PS50071">
    <property type="entry name" value="HOMEOBOX_2"/>
    <property type="match status" value="1"/>
</dbReference>
<dbReference type="Gene3D" id="1.10.10.60">
    <property type="entry name" value="Homeodomain-like"/>
    <property type="match status" value="1"/>
</dbReference>
<dbReference type="InterPro" id="IPR000047">
    <property type="entry name" value="HTH_motif"/>
</dbReference>
<feature type="DNA-binding region" description="Homeobox" evidence="8">
    <location>
        <begin position="135"/>
        <end position="193"/>
    </location>
</feature>
<dbReference type="GO" id="GO:0009887">
    <property type="term" value="P:animal organ morphogenesis"/>
    <property type="evidence" value="ECO:0007669"/>
    <property type="project" value="TreeGrafter"/>
</dbReference>
<dbReference type="STRING" id="99883.ENSTNIP00000017237"/>